<feature type="region of interest" description="Disordered" evidence="1">
    <location>
        <begin position="96"/>
        <end position="129"/>
    </location>
</feature>
<dbReference type="RefSeq" id="WP_100270748.1">
    <property type="nucleotide sequence ID" value="NZ_CP024443.1"/>
</dbReference>
<protein>
    <submittedName>
        <fullName evidence="2">DUF4385 domain-containing protein</fullName>
    </submittedName>
</protein>
<dbReference type="AlphaFoldDB" id="A0A2I5HSA3"/>
<accession>A0A2I5HSA3</accession>
<gene>
    <name evidence="2" type="ORF">NP7_13820</name>
</gene>
<feature type="compositionally biased region" description="Basic and acidic residues" evidence="1">
    <location>
        <begin position="100"/>
        <end position="111"/>
    </location>
</feature>
<dbReference type="Proteomes" id="UP000229340">
    <property type="component" value="Chromosome"/>
</dbReference>
<dbReference type="InterPro" id="IPR025494">
    <property type="entry name" value="DUF4385"/>
</dbReference>
<dbReference type="EMBL" id="CP024443">
    <property type="protein sequence ID" value="ATW71376.1"/>
    <property type="molecule type" value="Genomic_DNA"/>
</dbReference>
<evidence type="ECO:0000313" key="3">
    <source>
        <dbReference type="Proteomes" id="UP000229340"/>
    </source>
</evidence>
<reference evidence="3" key="1">
    <citation type="submission" date="2017-11" db="EMBL/GenBank/DDBJ databases">
        <title>Complete genome sequence of Moraxella osloensis NP7 isolated from human skin.</title>
        <authorList>
            <person name="Lee K."/>
            <person name="Lim J.Y."/>
            <person name="Hwang I."/>
        </authorList>
    </citation>
    <scope>NUCLEOTIDE SEQUENCE [LARGE SCALE GENOMIC DNA]</scope>
    <source>
        <strain evidence="3">NP7</strain>
    </source>
</reference>
<organism evidence="2 3">
    <name type="scientific">Faucicola osloensis</name>
    <name type="common">Moraxella osloensis</name>
    <dbReference type="NCBI Taxonomy" id="34062"/>
    <lineage>
        <taxon>Bacteria</taxon>
        <taxon>Pseudomonadati</taxon>
        <taxon>Pseudomonadota</taxon>
        <taxon>Gammaproteobacteria</taxon>
        <taxon>Moraxellales</taxon>
        <taxon>Moraxellaceae</taxon>
        <taxon>Faucicola</taxon>
    </lineage>
</organism>
<dbReference type="STRING" id="34062.AXE82_07405"/>
<evidence type="ECO:0000313" key="2">
    <source>
        <dbReference type="EMBL" id="ATW71376.1"/>
    </source>
</evidence>
<proteinExistence type="predicted"/>
<sequence>MHEFNYHLNFDTLNFREHPGLYRVGRGEQGVLLVEPYKSEILPHWRFATPELARESGDTIYAMFLDYLAQGDFVGADMARKFIQMGYTRSRRYANHKGGKKYDGAVPDAKKGQSGAHGREQLPQQSQQLESAQIKAQSAQIFKQKWDECRANADYKALKNSLKPNTSTTPNTITCRPRFFASIRFYRLAISCCMVS</sequence>
<name>A0A2I5HSA3_FAUOS</name>
<dbReference type="Pfam" id="PF14328">
    <property type="entry name" value="DUF4385"/>
    <property type="match status" value="1"/>
</dbReference>
<evidence type="ECO:0000256" key="1">
    <source>
        <dbReference type="SAM" id="MobiDB-lite"/>
    </source>
</evidence>